<dbReference type="SUPFAM" id="SSF109640">
    <property type="entry name" value="KRAB domain (Kruppel-associated box)"/>
    <property type="match status" value="1"/>
</dbReference>
<reference evidence="2" key="1">
    <citation type="submission" date="2025-08" db="UniProtKB">
        <authorList>
            <consortium name="Ensembl"/>
        </authorList>
    </citation>
    <scope>IDENTIFICATION</scope>
</reference>
<dbReference type="Ensembl" id="ENSPCET00000004267.1">
    <property type="protein sequence ID" value="ENSPCEP00000004136.1"/>
    <property type="gene ID" value="ENSPCEG00000003296.1"/>
</dbReference>
<name>A0A8C8REJ8_9SAUR</name>
<dbReference type="AlphaFoldDB" id="A0A8C8REJ8"/>
<sequence length="110" mass="12423">MQENYETLTSLGFPIPKPDLIARLEQGEEPWLPDLQAYKEREVPRGNCPGEALKCGGISVGQRGPWETSPGRKWMNLLNAGEDLRKPQPSRQIPRKKKLITVLNVGKDPY</sequence>
<evidence type="ECO:0000313" key="2">
    <source>
        <dbReference type="Ensembl" id="ENSPCEP00000004136.1"/>
    </source>
</evidence>
<reference evidence="2" key="2">
    <citation type="submission" date="2025-09" db="UniProtKB">
        <authorList>
            <consortium name="Ensembl"/>
        </authorList>
    </citation>
    <scope>IDENTIFICATION</scope>
</reference>
<proteinExistence type="predicted"/>
<dbReference type="InterPro" id="IPR036051">
    <property type="entry name" value="KRAB_dom_sf"/>
</dbReference>
<organism evidence="2 3">
    <name type="scientific">Pelusios castaneus</name>
    <name type="common">West African mud turtle</name>
    <dbReference type="NCBI Taxonomy" id="367368"/>
    <lineage>
        <taxon>Eukaryota</taxon>
        <taxon>Metazoa</taxon>
        <taxon>Chordata</taxon>
        <taxon>Craniata</taxon>
        <taxon>Vertebrata</taxon>
        <taxon>Euteleostomi</taxon>
        <taxon>Archelosauria</taxon>
        <taxon>Testudinata</taxon>
        <taxon>Testudines</taxon>
        <taxon>Pleurodira</taxon>
        <taxon>Pelomedusidae</taxon>
        <taxon>Pelusios</taxon>
    </lineage>
</organism>
<protein>
    <recommendedName>
        <fullName evidence="1">KRAB domain-containing protein</fullName>
    </recommendedName>
</protein>
<keyword evidence="3" id="KW-1185">Reference proteome</keyword>
<accession>A0A8C8REJ8</accession>
<dbReference type="Proteomes" id="UP000694393">
    <property type="component" value="Unplaced"/>
</dbReference>
<evidence type="ECO:0000313" key="3">
    <source>
        <dbReference type="Proteomes" id="UP000694393"/>
    </source>
</evidence>
<feature type="domain" description="KRAB" evidence="1">
    <location>
        <begin position="1"/>
        <end position="43"/>
    </location>
</feature>
<dbReference type="PROSITE" id="PS50805">
    <property type="entry name" value="KRAB"/>
    <property type="match status" value="1"/>
</dbReference>
<evidence type="ECO:0000259" key="1">
    <source>
        <dbReference type="PROSITE" id="PS50805"/>
    </source>
</evidence>
<dbReference type="InterPro" id="IPR001909">
    <property type="entry name" value="KRAB"/>
</dbReference>
<dbReference type="GO" id="GO:0006355">
    <property type="term" value="P:regulation of DNA-templated transcription"/>
    <property type="evidence" value="ECO:0007669"/>
    <property type="project" value="InterPro"/>
</dbReference>